<feature type="transmembrane region" description="Helical" evidence="1">
    <location>
        <begin position="62"/>
        <end position="92"/>
    </location>
</feature>
<organism evidence="2 3">
    <name type="scientific">Candidatus Collierbacteria bacterium GW2011_GWC2_43_12</name>
    <dbReference type="NCBI Taxonomy" id="1618390"/>
    <lineage>
        <taxon>Bacteria</taxon>
        <taxon>Candidatus Collieribacteriota</taxon>
    </lineage>
</organism>
<gene>
    <name evidence="2" type="ORF">UV68_C0060G0002</name>
</gene>
<keyword evidence="1" id="KW-0812">Transmembrane</keyword>
<sequence length="157" mass="17540">METNKGSNNKFIFVEVIMSEKQSKNITKAILTVIFCVLIGEGVFGLGFYWPFLLILLEWRGIYWLGLAIGILISVIYRLPVGLPSLFLVVVIGGLSLVFGSRKETGVVILIVSLLANFVFDKVFGLSWTLFDLLSTVVAWAIAVNWFEKGESIKLNY</sequence>
<reference evidence="2 3" key="1">
    <citation type="journal article" date="2015" name="Nature">
        <title>rRNA introns, odd ribosomes, and small enigmatic genomes across a large radiation of phyla.</title>
        <authorList>
            <person name="Brown C.T."/>
            <person name="Hug L.A."/>
            <person name="Thomas B.C."/>
            <person name="Sharon I."/>
            <person name="Castelle C.J."/>
            <person name="Singh A."/>
            <person name="Wilkins M.J."/>
            <person name="Williams K.H."/>
            <person name="Banfield J.F."/>
        </authorList>
    </citation>
    <scope>NUCLEOTIDE SEQUENCE [LARGE SCALE GENOMIC DNA]</scope>
</reference>
<dbReference type="Proteomes" id="UP000033980">
    <property type="component" value="Unassembled WGS sequence"/>
</dbReference>
<evidence type="ECO:0000313" key="3">
    <source>
        <dbReference type="Proteomes" id="UP000033980"/>
    </source>
</evidence>
<keyword evidence="1" id="KW-0472">Membrane</keyword>
<evidence type="ECO:0000313" key="2">
    <source>
        <dbReference type="EMBL" id="KKS91770.1"/>
    </source>
</evidence>
<keyword evidence="1" id="KW-1133">Transmembrane helix</keyword>
<accession>A0A0G1D1G0</accession>
<name>A0A0G1D1G0_9BACT</name>
<evidence type="ECO:0000256" key="1">
    <source>
        <dbReference type="SAM" id="Phobius"/>
    </source>
</evidence>
<dbReference type="EMBL" id="LCFK01000060">
    <property type="protein sequence ID" value="KKS91770.1"/>
    <property type="molecule type" value="Genomic_DNA"/>
</dbReference>
<feature type="transmembrane region" description="Helical" evidence="1">
    <location>
        <begin position="29"/>
        <end position="50"/>
    </location>
</feature>
<dbReference type="AlphaFoldDB" id="A0A0G1D1G0"/>
<proteinExistence type="predicted"/>
<feature type="transmembrane region" description="Helical" evidence="1">
    <location>
        <begin position="126"/>
        <end position="147"/>
    </location>
</feature>
<protein>
    <submittedName>
        <fullName evidence="2">Uncharacterized protein</fullName>
    </submittedName>
</protein>
<comment type="caution">
    <text evidence="2">The sequence shown here is derived from an EMBL/GenBank/DDBJ whole genome shotgun (WGS) entry which is preliminary data.</text>
</comment>